<gene>
    <name evidence="3" type="ORF">X805_11220</name>
</gene>
<dbReference type="STRING" id="34103.SAMN05421778_101170"/>
<dbReference type="AlphaFoldDB" id="A0A059KPC1"/>
<dbReference type="EMBL" id="AZRA01000027">
    <property type="protein sequence ID" value="KDB53286.1"/>
    <property type="molecule type" value="Genomic_DNA"/>
</dbReference>
<keyword evidence="2" id="KW-0732">Signal</keyword>
<sequence length="59" mass="6266">MKKTASLLSAALLSLGVTLPAFAHEGHGLPGSAHWHSTDVIGYLLAAGIVALLWFNRRK</sequence>
<name>A0A059KPC1_9BURK</name>
<keyword evidence="1" id="KW-0812">Transmembrane</keyword>
<dbReference type="Proteomes" id="UP000026714">
    <property type="component" value="Unassembled WGS sequence"/>
</dbReference>
<feature type="signal peptide" evidence="2">
    <location>
        <begin position="1"/>
        <end position="23"/>
    </location>
</feature>
<protein>
    <submittedName>
        <fullName evidence="3">Uncharacterized protein</fullName>
    </submittedName>
</protein>
<reference evidence="3 4" key="1">
    <citation type="journal article" date="2014" name="FEMS Microbiol. Ecol.">
        <title>Sphaerotilus natans encrusted with nanoball-shaped Fe(III) oxide minerals formed by nitrate-reducing mixotrophic Fe(II) oxidation.</title>
        <authorList>
            <person name="Park S."/>
            <person name="Kim D.H."/>
            <person name="Lee J.H."/>
            <person name="Hur H.G."/>
        </authorList>
    </citation>
    <scope>NUCLEOTIDE SEQUENCE [LARGE SCALE GENOMIC DNA]</scope>
    <source>
        <strain evidence="3 4">DSM 6575</strain>
    </source>
</reference>
<keyword evidence="1" id="KW-0472">Membrane</keyword>
<keyword evidence="1" id="KW-1133">Transmembrane helix</keyword>
<evidence type="ECO:0000256" key="1">
    <source>
        <dbReference type="SAM" id="Phobius"/>
    </source>
</evidence>
<feature type="transmembrane region" description="Helical" evidence="1">
    <location>
        <begin position="33"/>
        <end position="55"/>
    </location>
</feature>
<organism evidence="3 4">
    <name type="scientific">Sphaerotilus natans subsp. natans DSM 6575</name>
    <dbReference type="NCBI Taxonomy" id="1286631"/>
    <lineage>
        <taxon>Bacteria</taxon>
        <taxon>Pseudomonadati</taxon>
        <taxon>Pseudomonadota</taxon>
        <taxon>Betaproteobacteria</taxon>
        <taxon>Burkholderiales</taxon>
        <taxon>Sphaerotilaceae</taxon>
        <taxon>Sphaerotilus</taxon>
    </lineage>
</organism>
<comment type="caution">
    <text evidence="3">The sequence shown here is derived from an EMBL/GenBank/DDBJ whole genome shotgun (WGS) entry which is preliminary data.</text>
</comment>
<evidence type="ECO:0000313" key="3">
    <source>
        <dbReference type="EMBL" id="KDB53286.1"/>
    </source>
</evidence>
<proteinExistence type="predicted"/>
<accession>A0A059KPC1</accession>
<feature type="chain" id="PRO_5001576084" evidence="2">
    <location>
        <begin position="24"/>
        <end position="59"/>
    </location>
</feature>
<evidence type="ECO:0000256" key="2">
    <source>
        <dbReference type="SAM" id="SignalP"/>
    </source>
</evidence>
<dbReference type="RefSeq" id="WP_037479242.1">
    <property type="nucleotide sequence ID" value="NZ_AZRA01000027.1"/>
</dbReference>
<evidence type="ECO:0000313" key="4">
    <source>
        <dbReference type="Proteomes" id="UP000026714"/>
    </source>
</evidence>
<keyword evidence="4" id="KW-1185">Reference proteome</keyword>